<dbReference type="EMBL" id="PREZ01000009">
    <property type="protein sequence ID" value="PPA68672.1"/>
    <property type="molecule type" value="Genomic_DNA"/>
</dbReference>
<dbReference type="RefSeq" id="WP_104059633.1">
    <property type="nucleotide sequence ID" value="NZ_PREZ01000009.1"/>
</dbReference>
<accession>A0A2S5G6R4</accession>
<dbReference type="OrthoDB" id="2617774at2"/>
<keyword evidence="3" id="KW-1185">Reference proteome</keyword>
<evidence type="ECO:0000313" key="3">
    <source>
        <dbReference type="Proteomes" id="UP000239047"/>
    </source>
</evidence>
<evidence type="ECO:0000313" key="1">
    <source>
        <dbReference type="EMBL" id="PPA68672.1"/>
    </source>
</evidence>
<gene>
    <name evidence="1" type="ORF">C4B60_19055</name>
    <name evidence="2" type="ORF">C4B60_19485</name>
</gene>
<protein>
    <submittedName>
        <fullName evidence="1">Uncharacterized protein</fullName>
    </submittedName>
</protein>
<dbReference type="EMBL" id="PREZ01000009">
    <property type="protein sequence ID" value="PPA68749.1"/>
    <property type="molecule type" value="Genomic_DNA"/>
</dbReference>
<dbReference type="AlphaFoldDB" id="A0A2S5G6R4"/>
<reference evidence="1 3" key="1">
    <citation type="submission" date="2018-02" db="EMBL/GenBank/DDBJ databases">
        <title>Jeotgalibacillus proteolyticum sp. nov. a protease producing bacterium isolated from ocean sediments of Laizhou Bay.</title>
        <authorList>
            <person name="Li Y."/>
        </authorList>
    </citation>
    <scope>NUCLEOTIDE SEQUENCE [LARGE SCALE GENOMIC DNA]</scope>
    <source>
        <strain evidence="1 3">22-7</strain>
    </source>
</reference>
<proteinExistence type="predicted"/>
<organism evidence="1 3">
    <name type="scientific">Jeotgalibacillus proteolyticus</name>
    <dbReference type="NCBI Taxonomy" id="2082395"/>
    <lineage>
        <taxon>Bacteria</taxon>
        <taxon>Bacillati</taxon>
        <taxon>Bacillota</taxon>
        <taxon>Bacilli</taxon>
        <taxon>Bacillales</taxon>
        <taxon>Caryophanaceae</taxon>
        <taxon>Jeotgalibacillus</taxon>
    </lineage>
</organism>
<evidence type="ECO:0000313" key="2">
    <source>
        <dbReference type="EMBL" id="PPA68749.1"/>
    </source>
</evidence>
<dbReference type="Proteomes" id="UP000239047">
    <property type="component" value="Unassembled WGS sequence"/>
</dbReference>
<comment type="caution">
    <text evidence="1">The sequence shown here is derived from an EMBL/GenBank/DDBJ whole genome shotgun (WGS) entry which is preliminary data.</text>
</comment>
<sequence length="126" mass="14825">MRVPANIAQRNHERIAVRVKEFVLESYLDKTTPELMILSTFELLSLLKSVRAERTAMYELMNTFYKARTNLSTSDFKESEQFSGEEYERISRKMFVVENILKLRLGYVPTRITEHYLAIFGIHQEG</sequence>
<name>A0A2S5G6R4_9BACL</name>